<keyword evidence="2" id="KW-0812">Transmembrane</keyword>
<evidence type="ECO:0000256" key="1">
    <source>
        <dbReference type="SAM" id="MobiDB-lite"/>
    </source>
</evidence>
<feature type="transmembrane region" description="Helical" evidence="2">
    <location>
        <begin position="289"/>
        <end position="308"/>
    </location>
</feature>
<dbReference type="EMBL" id="JAJBZT010000004">
    <property type="protein sequence ID" value="MCB6183682.1"/>
    <property type="molecule type" value="Genomic_DNA"/>
</dbReference>
<comment type="caution">
    <text evidence="3">The sequence shown here is derived from an EMBL/GenBank/DDBJ whole genome shotgun (WGS) entry which is preliminary data.</text>
</comment>
<dbReference type="Proteomes" id="UP001165395">
    <property type="component" value="Unassembled WGS sequence"/>
</dbReference>
<reference evidence="3" key="1">
    <citation type="submission" date="2021-10" db="EMBL/GenBank/DDBJ databases">
        <title>The complete genome sequence of Leeia sp. TBRC 13508.</title>
        <authorList>
            <person name="Charoenyingcharoen P."/>
            <person name="Yukphan P."/>
        </authorList>
    </citation>
    <scope>NUCLEOTIDE SEQUENCE</scope>
    <source>
        <strain evidence="3">TBRC 13508</strain>
    </source>
</reference>
<protein>
    <submittedName>
        <fullName evidence="3">Uncharacterized protein</fullName>
    </submittedName>
</protein>
<proteinExistence type="predicted"/>
<keyword evidence="2" id="KW-1133">Transmembrane helix</keyword>
<evidence type="ECO:0000313" key="4">
    <source>
        <dbReference type="Proteomes" id="UP001165395"/>
    </source>
</evidence>
<feature type="region of interest" description="Disordered" evidence="1">
    <location>
        <begin position="445"/>
        <end position="468"/>
    </location>
</feature>
<gene>
    <name evidence="3" type="ORF">LIN78_08980</name>
</gene>
<dbReference type="RefSeq" id="WP_227180460.1">
    <property type="nucleotide sequence ID" value="NZ_JAJBZT010000004.1"/>
</dbReference>
<keyword evidence="2" id="KW-0472">Membrane</keyword>
<organism evidence="3 4">
    <name type="scientific">Leeia speluncae</name>
    <dbReference type="NCBI Taxonomy" id="2884804"/>
    <lineage>
        <taxon>Bacteria</taxon>
        <taxon>Pseudomonadati</taxon>
        <taxon>Pseudomonadota</taxon>
        <taxon>Betaproteobacteria</taxon>
        <taxon>Neisseriales</taxon>
        <taxon>Leeiaceae</taxon>
        <taxon>Leeia</taxon>
    </lineage>
</organism>
<name>A0ABS8D676_9NEIS</name>
<accession>A0ABS8D676</accession>
<evidence type="ECO:0000256" key="2">
    <source>
        <dbReference type="SAM" id="Phobius"/>
    </source>
</evidence>
<evidence type="ECO:0000313" key="3">
    <source>
        <dbReference type="EMBL" id="MCB6183682.1"/>
    </source>
</evidence>
<keyword evidence="4" id="KW-1185">Reference proteome</keyword>
<sequence>MKRGKTGILIWTAEKVSAFLWEERLTACEWFDKQTDAWLADFQRFLTVCPNVTWHVLFTPENERWLYEEIPPVRQAEALKLLSSRMEKVDAKSLCSFQKLQNRLPDGRRDWVAWVGQTDSQTSFEIEAAFQYQPLSLISIHTAGSLLLSLSYTFETTLQVNVAVLQIEDVVHVVLCLAGSIVFKRELPVSKTFSTEVLVEDVLESVSYWQQQVNECRANMEVAYHFFLPNLTHENKSALIERNWKPIFDGAESLLTVYLQQYARRNDASGFLSHRFQFPRLLSRWRQRACTFFIFCVLCAAGAGYFFWLKSQSIQLQIDQLKRQSLLSLPSSPDQIADEATWQVRQKIISVKGQLQKSPSLIDDWWQLSKVIEEVGDIRLTRLDWSEDPVTKRKAKVQLDAQLICDAQLPACREKLALFQRQLTASFNTWQINLLGNSLTTSRSQEVNSEDRASSAHEANFTVELQKR</sequence>